<proteinExistence type="inferred from homology"/>
<dbReference type="RefSeq" id="XP_004366674.1">
    <property type="nucleotide sequence ID" value="XM_004366617.1"/>
</dbReference>
<feature type="transmembrane region" description="Helical" evidence="4">
    <location>
        <begin position="329"/>
        <end position="357"/>
    </location>
</feature>
<evidence type="ECO:0000313" key="6">
    <source>
        <dbReference type="EMBL" id="EGG19041.1"/>
    </source>
</evidence>
<keyword evidence="1 4" id="KW-0812">Transmembrane</keyword>
<gene>
    <name evidence="6" type="ORF">DFA_02284</name>
</gene>
<dbReference type="InterPro" id="IPR007274">
    <property type="entry name" value="Cop_transporter"/>
</dbReference>
<comment type="subcellular location">
    <subcellularLocation>
        <location evidence="4">Membrane</location>
        <topology evidence="4">Multi-pass membrane protein</topology>
    </subcellularLocation>
</comment>
<name>F4PZ12_CACFS</name>
<feature type="signal peptide" evidence="5">
    <location>
        <begin position="1"/>
        <end position="29"/>
    </location>
</feature>
<dbReference type="OrthoDB" id="73901at2759"/>
<evidence type="ECO:0000313" key="7">
    <source>
        <dbReference type="Proteomes" id="UP000007797"/>
    </source>
</evidence>
<keyword evidence="4" id="KW-0187">Copper transport</keyword>
<keyword evidence="4" id="KW-0406">Ion transport</keyword>
<dbReference type="GeneID" id="14871192"/>
<feature type="chain" id="PRO_5003315942" description="Copper transport protein" evidence="5">
    <location>
        <begin position="30"/>
        <end position="371"/>
    </location>
</feature>
<dbReference type="PANTHER" id="PTHR12483:SF119">
    <property type="entry name" value="COPPER TRANSPORT PROTEIN-RELATED"/>
    <property type="match status" value="1"/>
</dbReference>
<organism evidence="6 7">
    <name type="scientific">Cavenderia fasciculata</name>
    <name type="common">Slime mold</name>
    <name type="synonym">Dictyostelium fasciculatum</name>
    <dbReference type="NCBI Taxonomy" id="261658"/>
    <lineage>
        <taxon>Eukaryota</taxon>
        <taxon>Amoebozoa</taxon>
        <taxon>Evosea</taxon>
        <taxon>Eumycetozoa</taxon>
        <taxon>Dictyostelia</taxon>
        <taxon>Acytosteliales</taxon>
        <taxon>Cavenderiaceae</taxon>
        <taxon>Cavenderia</taxon>
    </lineage>
</organism>
<comment type="similarity">
    <text evidence="4">Belongs to the copper transporter (Ctr) (TC 1.A.56) family. SLC31A subfamily.</text>
</comment>
<evidence type="ECO:0000256" key="4">
    <source>
        <dbReference type="RuleBase" id="RU367022"/>
    </source>
</evidence>
<dbReference type="Pfam" id="PF04145">
    <property type="entry name" value="Ctr"/>
    <property type="match status" value="1"/>
</dbReference>
<sequence length="371" mass="41349">MKLTNPFSLTICILLATIFNNNNILSVDAQVNCIATPNDSSCVNYQYPVSNVTQDINGLCMDMDFMPLCSVQKECNSIDSQTGVCYPFSILADGCQYDMPGMKDCSNYNQLCSNTSVVKECTERQAIAGLPKTTQLSQYIYSICTSMSMDACSQCTIPATSSSMITTCDLLSVYTSLCQQMPDMSECASWKTMCQNGAVLGSSVLSEAYCEAPIGEQIPLMRMFFHTGILDYILFETWVPRSKGQFAGYWFLIFFGAIVFECEKTLRSILEKRWEAEKQRQKDLTMSDSTPTDTVSISQGFFKGDYPKFNPKIDILRGFLHGFELTLSYLLMLVAMTFNVALFFAVIAGTVVGNILVGRYRSFKPKVTCCD</sequence>
<keyword evidence="4" id="KW-0813">Transport</keyword>
<evidence type="ECO:0000256" key="1">
    <source>
        <dbReference type="ARBA" id="ARBA00022692"/>
    </source>
</evidence>
<dbReference type="KEGG" id="dfa:DFA_02284"/>
<reference evidence="7" key="1">
    <citation type="journal article" date="2011" name="Genome Res.">
        <title>Phylogeny-wide analysis of social amoeba genomes highlights ancient origins for complex intercellular communication.</title>
        <authorList>
            <person name="Heidel A.J."/>
            <person name="Lawal H.M."/>
            <person name="Felder M."/>
            <person name="Schilde C."/>
            <person name="Helps N.R."/>
            <person name="Tunggal B."/>
            <person name="Rivero F."/>
            <person name="John U."/>
            <person name="Schleicher M."/>
            <person name="Eichinger L."/>
            <person name="Platzer M."/>
            <person name="Noegel A.A."/>
            <person name="Schaap P."/>
            <person name="Gloeckner G."/>
        </authorList>
    </citation>
    <scope>NUCLEOTIDE SEQUENCE [LARGE SCALE GENOMIC DNA]</scope>
    <source>
        <strain evidence="7">SH3</strain>
    </source>
</reference>
<keyword evidence="3 4" id="KW-0472">Membrane</keyword>
<dbReference type="STRING" id="1054147.F4PZ12"/>
<keyword evidence="4" id="KW-0186">Copper</keyword>
<accession>F4PZ12</accession>
<keyword evidence="2 4" id="KW-1133">Transmembrane helix</keyword>
<keyword evidence="7" id="KW-1185">Reference proteome</keyword>
<evidence type="ECO:0000256" key="5">
    <source>
        <dbReference type="SAM" id="SignalP"/>
    </source>
</evidence>
<dbReference type="GO" id="GO:0016020">
    <property type="term" value="C:membrane"/>
    <property type="evidence" value="ECO:0007669"/>
    <property type="project" value="UniProtKB-SubCell"/>
</dbReference>
<dbReference type="OMA" id="FKEWVPR"/>
<dbReference type="PANTHER" id="PTHR12483">
    <property type="entry name" value="SOLUTE CARRIER FAMILY 31 COPPER TRANSPORTERS"/>
    <property type="match status" value="1"/>
</dbReference>
<evidence type="ECO:0000256" key="3">
    <source>
        <dbReference type="ARBA" id="ARBA00023136"/>
    </source>
</evidence>
<dbReference type="GO" id="GO:0005375">
    <property type="term" value="F:copper ion transmembrane transporter activity"/>
    <property type="evidence" value="ECO:0007669"/>
    <property type="project" value="UniProtKB-UniRule"/>
</dbReference>
<keyword evidence="5" id="KW-0732">Signal</keyword>
<evidence type="ECO:0000256" key="2">
    <source>
        <dbReference type="ARBA" id="ARBA00022989"/>
    </source>
</evidence>
<dbReference type="AlphaFoldDB" id="F4PZ12"/>
<dbReference type="EMBL" id="GL883016">
    <property type="protein sequence ID" value="EGG19041.1"/>
    <property type="molecule type" value="Genomic_DNA"/>
</dbReference>
<dbReference type="Proteomes" id="UP000007797">
    <property type="component" value="Unassembled WGS sequence"/>
</dbReference>
<protein>
    <recommendedName>
        <fullName evidence="4">Copper transport protein</fullName>
    </recommendedName>
</protein>